<evidence type="ECO:0000259" key="1">
    <source>
        <dbReference type="Pfam" id="PF01168"/>
    </source>
</evidence>
<feature type="domain" description="Alanine racemase N-terminal" evidence="1">
    <location>
        <begin position="21"/>
        <end position="191"/>
    </location>
</feature>
<dbReference type="SUPFAM" id="SSF51419">
    <property type="entry name" value="PLP-binding barrel"/>
    <property type="match status" value="1"/>
</dbReference>
<name>A0A2K9LFW5_9GAMM</name>
<accession>A0A2K9LFW5</accession>
<dbReference type="AlphaFoldDB" id="A0A2K9LFW5"/>
<dbReference type="Gene3D" id="3.20.20.10">
    <property type="entry name" value="Alanine racemase"/>
    <property type="match status" value="1"/>
</dbReference>
<evidence type="ECO:0000313" key="2">
    <source>
        <dbReference type="EMBL" id="AUM11249.1"/>
    </source>
</evidence>
<dbReference type="GO" id="GO:0008721">
    <property type="term" value="F:D-serine ammonia-lyase activity"/>
    <property type="evidence" value="ECO:0007669"/>
    <property type="project" value="TreeGrafter"/>
</dbReference>
<dbReference type="GO" id="GO:0036088">
    <property type="term" value="P:D-serine catabolic process"/>
    <property type="evidence" value="ECO:0007669"/>
    <property type="project" value="TreeGrafter"/>
</dbReference>
<dbReference type="InterPro" id="IPR029066">
    <property type="entry name" value="PLP-binding_barrel"/>
</dbReference>
<gene>
    <name evidence="2" type="ORF">Kalk_01875</name>
</gene>
<dbReference type="OrthoDB" id="9811417at2"/>
<proteinExistence type="predicted"/>
<dbReference type="Proteomes" id="UP000235116">
    <property type="component" value="Chromosome"/>
</dbReference>
<organism evidence="2 3">
    <name type="scientific">Ketobacter alkanivorans</name>
    <dbReference type="NCBI Taxonomy" id="1917421"/>
    <lineage>
        <taxon>Bacteria</taxon>
        <taxon>Pseudomonadati</taxon>
        <taxon>Pseudomonadota</taxon>
        <taxon>Gammaproteobacteria</taxon>
        <taxon>Pseudomonadales</taxon>
        <taxon>Ketobacteraceae</taxon>
        <taxon>Ketobacter</taxon>
    </lineage>
</organism>
<protein>
    <recommendedName>
        <fullName evidence="1">Alanine racemase N-terminal domain-containing protein</fullName>
    </recommendedName>
</protein>
<reference evidence="3" key="1">
    <citation type="submission" date="2017-08" db="EMBL/GenBank/DDBJ databases">
        <title>Direct submision.</title>
        <authorList>
            <person name="Kim S.-J."/>
            <person name="Rhee S.-K."/>
        </authorList>
    </citation>
    <scope>NUCLEOTIDE SEQUENCE [LARGE SCALE GENOMIC DNA]</scope>
    <source>
        <strain evidence="3">GI5</strain>
    </source>
</reference>
<sequence length="396" mass="43763">MSLYQQYSNALNGITKPLAWVDMDRLDQNIKTNLKRAKNRSIRIASKSVRCVHLLRYILNSSEQFNGIMCYHPKEAAWLAEEGFDDLLIAYPSLCAESIVSALTATTKPAKIYFMVDKLEHVTLLNTLAGERGVIANVCIDLDMSVPFPMLNFGVHRSCIKTPNDALKLYHKIADLKNINLCGLMGYEAQIAGLGDNIPGKLIQNHIVRYLKKRSLPIIEERRTETIWALINAGANITLVNGGGTGSVESTIEEPLVNEVTIGSGFYCSHLFDFYTNFQLQPAAGFVTTVARQPASKIVTCNGGGYVASGNAERIKMPSPYLPVGLKLDSNEGTGEVQTPLHTGQTKQPLKLGDPVFFRHAKAGELCEHFNTMHLIRAGKVIDEVNTYRGNGWVFM</sequence>
<keyword evidence="3" id="KW-1185">Reference proteome</keyword>
<dbReference type="RefSeq" id="WP_101892589.1">
    <property type="nucleotide sequence ID" value="NZ_CP022684.1"/>
</dbReference>
<dbReference type="KEGG" id="kak:Kalk_01875"/>
<dbReference type="PANTHER" id="PTHR28004:SF2">
    <property type="entry name" value="D-SERINE DEHYDRATASE"/>
    <property type="match status" value="1"/>
</dbReference>
<dbReference type="InterPro" id="IPR051466">
    <property type="entry name" value="D-amino_acid_metab_enzyme"/>
</dbReference>
<dbReference type="Pfam" id="PF01168">
    <property type="entry name" value="Ala_racemase_N"/>
    <property type="match status" value="1"/>
</dbReference>
<dbReference type="InterPro" id="IPR001608">
    <property type="entry name" value="Ala_racemase_N"/>
</dbReference>
<dbReference type="EMBL" id="CP022684">
    <property type="protein sequence ID" value="AUM11249.1"/>
    <property type="molecule type" value="Genomic_DNA"/>
</dbReference>
<evidence type="ECO:0000313" key="3">
    <source>
        <dbReference type="Proteomes" id="UP000235116"/>
    </source>
</evidence>
<dbReference type="PANTHER" id="PTHR28004">
    <property type="entry name" value="ZGC:162816-RELATED"/>
    <property type="match status" value="1"/>
</dbReference>